<reference evidence="3" key="1">
    <citation type="submission" date="2016-11" db="UniProtKB">
        <authorList>
            <consortium name="WormBaseParasite"/>
        </authorList>
    </citation>
    <scope>IDENTIFICATION</scope>
</reference>
<dbReference type="AlphaFoldDB" id="A0A1I7XV06"/>
<keyword evidence="1" id="KW-0812">Transmembrane</keyword>
<evidence type="ECO:0000313" key="3">
    <source>
        <dbReference type="WBParaSite" id="Hba_21589"/>
    </source>
</evidence>
<keyword evidence="1" id="KW-0472">Membrane</keyword>
<dbReference type="Proteomes" id="UP000095283">
    <property type="component" value="Unplaced"/>
</dbReference>
<evidence type="ECO:0000256" key="1">
    <source>
        <dbReference type="SAM" id="Phobius"/>
    </source>
</evidence>
<organism evidence="2 3">
    <name type="scientific">Heterorhabditis bacteriophora</name>
    <name type="common">Entomopathogenic nematode worm</name>
    <dbReference type="NCBI Taxonomy" id="37862"/>
    <lineage>
        <taxon>Eukaryota</taxon>
        <taxon>Metazoa</taxon>
        <taxon>Ecdysozoa</taxon>
        <taxon>Nematoda</taxon>
        <taxon>Chromadorea</taxon>
        <taxon>Rhabditida</taxon>
        <taxon>Rhabditina</taxon>
        <taxon>Rhabditomorpha</taxon>
        <taxon>Strongyloidea</taxon>
        <taxon>Heterorhabditidae</taxon>
        <taxon>Heterorhabditis</taxon>
    </lineage>
</organism>
<keyword evidence="1" id="KW-1133">Transmembrane helix</keyword>
<dbReference type="WBParaSite" id="Hba_21589">
    <property type="protein sequence ID" value="Hba_21589"/>
    <property type="gene ID" value="Hba_21589"/>
</dbReference>
<sequence>MHCCFHELLCKTHAEGINTKWDKDLLSIFIDLLNLVFKHYQALTNKATYSLRRSKLGHLAYLYLLICSIVCWYLCEKSRQRKKKRVIVVLLMQDKHHYAADKDCMIKKNMRS</sequence>
<feature type="transmembrane region" description="Helical" evidence="1">
    <location>
        <begin position="58"/>
        <end position="75"/>
    </location>
</feature>
<accession>A0A1I7XV06</accession>
<evidence type="ECO:0000313" key="2">
    <source>
        <dbReference type="Proteomes" id="UP000095283"/>
    </source>
</evidence>
<proteinExistence type="predicted"/>
<keyword evidence="2" id="KW-1185">Reference proteome</keyword>
<protein>
    <submittedName>
        <fullName evidence="3">Ovule protein</fullName>
    </submittedName>
</protein>
<name>A0A1I7XV06_HETBA</name>